<protein>
    <submittedName>
        <fullName evidence="3">Uncharacterized protein</fullName>
    </submittedName>
</protein>
<dbReference type="RefSeq" id="WP_079423721.1">
    <property type="nucleotide sequence ID" value="NZ_MZGV01000017.1"/>
</dbReference>
<feature type="signal peptide" evidence="2">
    <location>
        <begin position="1"/>
        <end position="22"/>
    </location>
</feature>
<feature type="region of interest" description="Disordered" evidence="1">
    <location>
        <begin position="32"/>
        <end position="53"/>
    </location>
</feature>
<reference evidence="3 4" key="1">
    <citation type="submission" date="2017-03" db="EMBL/GenBank/DDBJ databases">
        <title>Genome sequence of Clostridium oryzae DSM 28571.</title>
        <authorList>
            <person name="Poehlein A."/>
            <person name="Daniel R."/>
        </authorList>
    </citation>
    <scope>NUCLEOTIDE SEQUENCE [LARGE SCALE GENOMIC DNA]</scope>
    <source>
        <strain evidence="3 4">DSM 28571</strain>
    </source>
</reference>
<feature type="chain" id="PRO_5012641080" evidence="2">
    <location>
        <begin position="23"/>
        <end position="215"/>
    </location>
</feature>
<keyword evidence="2" id="KW-0732">Signal</keyword>
<dbReference type="Proteomes" id="UP000190080">
    <property type="component" value="Unassembled WGS sequence"/>
</dbReference>
<dbReference type="EMBL" id="MZGV01000017">
    <property type="protein sequence ID" value="OPJ62114.1"/>
    <property type="molecule type" value="Genomic_DNA"/>
</dbReference>
<evidence type="ECO:0000256" key="2">
    <source>
        <dbReference type="SAM" id="SignalP"/>
    </source>
</evidence>
<feature type="compositionally biased region" description="Low complexity" evidence="1">
    <location>
        <begin position="32"/>
        <end position="42"/>
    </location>
</feature>
<proteinExistence type="predicted"/>
<organism evidence="3 4">
    <name type="scientific">Clostridium oryzae</name>
    <dbReference type="NCBI Taxonomy" id="1450648"/>
    <lineage>
        <taxon>Bacteria</taxon>
        <taxon>Bacillati</taxon>
        <taxon>Bacillota</taxon>
        <taxon>Clostridia</taxon>
        <taxon>Eubacteriales</taxon>
        <taxon>Clostridiaceae</taxon>
        <taxon>Clostridium</taxon>
    </lineage>
</organism>
<comment type="caution">
    <text evidence="3">The sequence shown here is derived from an EMBL/GenBank/DDBJ whole genome shotgun (WGS) entry which is preliminary data.</text>
</comment>
<dbReference type="STRING" id="1450648.CLORY_19370"/>
<keyword evidence="4" id="KW-1185">Reference proteome</keyword>
<gene>
    <name evidence="3" type="ORF">CLORY_19370</name>
</gene>
<name>A0A1V4IQM8_9CLOT</name>
<evidence type="ECO:0000256" key="1">
    <source>
        <dbReference type="SAM" id="MobiDB-lite"/>
    </source>
</evidence>
<feature type="region of interest" description="Disordered" evidence="1">
    <location>
        <begin position="187"/>
        <end position="215"/>
    </location>
</feature>
<evidence type="ECO:0000313" key="3">
    <source>
        <dbReference type="EMBL" id="OPJ62114.1"/>
    </source>
</evidence>
<evidence type="ECO:0000313" key="4">
    <source>
        <dbReference type="Proteomes" id="UP000190080"/>
    </source>
</evidence>
<accession>A0A1V4IQM8</accession>
<feature type="compositionally biased region" description="Low complexity" evidence="1">
    <location>
        <begin position="192"/>
        <end position="207"/>
    </location>
</feature>
<sequence length="215" mass="22735">MKKKIIAMTLIALLAVPTAAYAKTSKTNPKAAAKVTSLSKSSSKSKKEAVKVSKQKQQLKEELTTMKANVKKFVDLKKKVNAKKAELNKIMGAIKEGTKTLPADQLTALNAKIKAISAAYKDATDTASVDSEAKKAEAKSKGTQYSSAITAIDKVIAKQNSKVAKLTKLIGLYDDALTIARTATVVSEDETNTTTPTDETTPADTTTSAGTVVTP</sequence>
<dbReference type="AlphaFoldDB" id="A0A1V4IQM8"/>